<keyword evidence="1" id="KW-0732">Signal</keyword>
<dbReference type="EMBL" id="JADINC010000061">
    <property type="protein sequence ID" value="MBO8425565.1"/>
    <property type="molecule type" value="Genomic_DNA"/>
</dbReference>
<protein>
    <recommendedName>
        <fullName evidence="2">Protochlamydia outer membrane protein domain-containing protein</fullName>
    </recommendedName>
</protein>
<name>A0A9D9DE78_9PROT</name>
<organism evidence="3 4">
    <name type="scientific">Candidatus Enterousia avistercoris</name>
    <dbReference type="NCBI Taxonomy" id="2840788"/>
    <lineage>
        <taxon>Bacteria</taxon>
        <taxon>Pseudomonadati</taxon>
        <taxon>Pseudomonadota</taxon>
        <taxon>Alphaproteobacteria</taxon>
        <taxon>Candidatus Enterousia</taxon>
    </lineage>
</organism>
<reference evidence="3" key="2">
    <citation type="journal article" date="2021" name="PeerJ">
        <title>Extensive microbial diversity within the chicken gut microbiome revealed by metagenomics and culture.</title>
        <authorList>
            <person name="Gilroy R."/>
            <person name="Ravi A."/>
            <person name="Getino M."/>
            <person name="Pursley I."/>
            <person name="Horton D.L."/>
            <person name="Alikhan N.F."/>
            <person name="Baker D."/>
            <person name="Gharbi K."/>
            <person name="Hall N."/>
            <person name="Watson M."/>
            <person name="Adriaenssens E.M."/>
            <person name="Foster-Nyarko E."/>
            <person name="Jarju S."/>
            <person name="Secka A."/>
            <person name="Antonio M."/>
            <person name="Oren A."/>
            <person name="Chaudhuri R.R."/>
            <person name="La Ragione R."/>
            <person name="Hildebrand F."/>
            <person name="Pallen M.J."/>
        </authorList>
    </citation>
    <scope>NUCLEOTIDE SEQUENCE</scope>
    <source>
        <strain evidence="3">8207</strain>
    </source>
</reference>
<proteinExistence type="predicted"/>
<accession>A0A9D9DE78</accession>
<evidence type="ECO:0000313" key="3">
    <source>
        <dbReference type="EMBL" id="MBO8425565.1"/>
    </source>
</evidence>
<dbReference type="Proteomes" id="UP000823630">
    <property type="component" value="Unassembled WGS sequence"/>
</dbReference>
<dbReference type="Pfam" id="PF17251">
    <property type="entry name" value="Pom"/>
    <property type="match status" value="1"/>
</dbReference>
<dbReference type="InterPro" id="IPR035163">
    <property type="entry name" value="Pom"/>
</dbReference>
<evidence type="ECO:0000256" key="1">
    <source>
        <dbReference type="SAM" id="SignalP"/>
    </source>
</evidence>
<gene>
    <name evidence="3" type="ORF">IAC69_03765</name>
</gene>
<feature type="chain" id="PRO_5039373365" description="Protochlamydia outer membrane protein domain-containing protein" evidence="1">
    <location>
        <begin position="21"/>
        <end position="491"/>
    </location>
</feature>
<feature type="signal peptide" evidence="1">
    <location>
        <begin position="1"/>
        <end position="20"/>
    </location>
</feature>
<comment type="caution">
    <text evidence="3">The sequence shown here is derived from an EMBL/GenBank/DDBJ whole genome shotgun (WGS) entry which is preliminary data.</text>
</comment>
<feature type="domain" description="Protochlamydia outer membrane protein" evidence="2">
    <location>
        <begin position="284"/>
        <end position="491"/>
    </location>
</feature>
<dbReference type="AlphaFoldDB" id="A0A9D9DE78"/>
<evidence type="ECO:0000313" key="4">
    <source>
        <dbReference type="Proteomes" id="UP000823630"/>
    </source>
</evidence>
<sequence length="491" mass="54892">MRKARVSFLCGILMPCVAFAATEGVPSYYQSNDSQTANQAAYGRYAAQGYTQYVGQSGNKQVIGSRTTSYQVPRPTVPTIAGTMTANGIAMPTEEHATTIYGGYTRRFADFEFKTGVNSVLEWDDMVYNEIGIGVQHNFSIRSFDMFAYGEYSMGTMDHGGFSMDYDLEPFDSSDPYYGIFTISVGDQTGRTNHFKVGIGAHHIWDLGGWKISPSFGYEIFNHNLEMSDHLYPNPGVYLPLMTNYGDYVYGDTLGNYWTLPIGTEAPEDWYQVCMSPEDIKLVQAPGSGWYELGTSLVTGDYDPDMGYIPWGVDSGECVIIGGDGPVLVEGTTHIYNTTWSGFYIGLEIEKQMTLADKLRFYFQVGLPKYSSEGIWPNRTDWQQNPSFIDEGSNGAYSYAAEMEYNYQISDRMQLAIKVDTNLFHVGAIGGELYLAEYTQFLLNEDGSYVLDDFGLPILETVPAETQYVSDQLDHATWQSFGLHIGLKYSF</sequence>
<evidence type="ECO:0000259" key="2">
    <source>
        <dbReference type="Pfam" id="PF17251"/>
    </source>
</evidence>
<reference evidence="3" key="1">
    <citation type="submission" date="2020-10" db="EMBL/GenBank/DDBJ databases">
        <authorList>
            <person name="Gilroy R."/>
        </authorList>
    </citation>
    <scope>NUCLEOTIDE SEQUENCE</scope>
    <source>
        <strain evidence="3">8207</strain>
    </source>
</reference>